<dbReference type="AlphaFoldDB" id="A0A1N6LX57"/>
<dbReference type="GO" id="GO:0005737">
    <property type="term" value="C:cytoplasm"/>
    <property type="evidence" value="ECO:0007669"/>
    <property type="project" value="UniProtKB-SubCell"/>
</dbReference>
<comment type="subcellular location">
    <subcellularLocation>
        <location evidence="1 9">Cytoplasm</location>
    </subcellularLocation>
    <subcellularLocation>
        <location evidence="9">Nucleus</location>
    </subcellularLocation>
    <text evidence="9">Shuttles between the nucleus and the cytoplasm.</text>
</comment>
<evidence type="ECO:0000313" key="12">
    <source>
        <dbReference type="Proteomes" id="UP000002899"/>
    </source>
</evidence>
<dbReference type="GO" id="GO:0016363">
    <property type="term" value="C:nuclear matrix"/>
    <property type="evidence" value="ECO:0007669"/>
    <property type="project" value="TreeGrafter"/>
</dbReference>
<dbReference type="GO" id="GO:0031267">
    <property type="term" value="F:small GTPase binding"/>
    <property type="evidence" value="ECO:0007669"/>
    <property type="project" value="InterPro"/>
</dbReference>
<evidence type="ECO:0000256" key="2">
    <source>
        <dbReference type="ARBA" id="ARBA00018928"/>
    </source>
</evidence>
<reference evidence="11 12" key="2">
    <citation type="journal article" date="2013" name="PLoS ONE">
        <title>Whole genome mapping and re-organization of the nuclear and mitochondrial genomes of Babesia microti isolates.</title>
        <authorList>
            <person name="Cornillot E."/>
            <person name="Dassouli A."/>
            <person name="Garg A."/>
            <person name="Pachikara N."/>
            <person name="Randazzo S."/>
            <person name="Depoix D."/>
            <person name="Carcy B."/>
            <person name="Delbecq S."/>
            <person name="Frutos R."/>
            <person name="Silva J.C."/>
            <person name="Sutton R."/>
            <person name="Krause P.J."/>
            <person name="Mamoun C.B."/>
        </authorList>
    </citation>
    <scope>NUCLEOTIDE SEQUENCE [LARGE SCALE GENOMIC DNA]</scope>
    <source>
        <strain evidence="11 12">RI</strain>
    </source>
</reference>
<evidence type="ECO:0000256" key="8">
    <source>
        <dbReference type="ARBA" id="ARBA00032199"/>
    </source>
</evidence>
<dbReference type="OrthoDB" id="26399at2759"/>
<comment type="function">
    <text evidence="9">tRNA nucleus export receptor which facilitates tRNA translocation across the nuclear pore complex.</text>
</comment>
<dbReference type="KEGG" id="bmic:BMR1_01G03185"/>
<evidence type="ECO:0000256" key="7">
    <source>
        <dbReference type="ARBA" id="ARBA00029784"/>
    </source>
</evidence>
<dbReference type="Pfam" id="PF08389">
    <property type="entry name" value="Xpo1"/>
    <property type="match status" value="1"/>
</dbReference>
<keyword evidence="6 9" id="KW-0539">Nucleus</keyword>
<dbReference type="InterPro" id="IPR016024">
    <property type="entry name" value="ARM-type_fold"/>
</dbReference>
<gene>
    <name evidence="11" type="ORF">BMR1_01G03185</name>
</gene>
<proteinExistence type="inferred from homology"/>
<dbReference type="SUPFAM" id="SSF48371">
    <property type="entry name" value="ARM repeat"/>
    <property type="match status" value="1"/>
</dbReference>
<evidence type="ECO:0000256" key="6">
    <source>
        <dbReference type="ARBA" id="ARBA00023242"/>
    </source>
</evidence>
<comment type="similarity">
    <text evidence="9">Belongs to the exportin family.</text>
</comment>
<dbReference type="InterPro" id="IPR011989">
    <property type="entry name" value="ARM-like"/>
</dbReference>
<dbReference type="GO" id="GO:0071528">
    <property type="term" value="P:tRNA re-export from nucleus"/>
    <property type="evidence" value="ECO:0007669"/>
    <property type="project" value="UniProtKB-UniRule"/>
</dbReference>
<sequence>MDDLKRAIQTVYSQSFVEQEEKEKAFNYLNVFSNSENGWKLCLPISFSQESIQLRYFCLHVLTSKVTNLQLQDLLIIKDRMINYFNSSLHDSNDDFSLIKKMAQLYVKLVIQLYPERWPTPFQELLDMLNNFKPIIPCGNSISLIHVDMLTSVLEIINCDVIEYALYNNSTTDRNNAKNLKECMVTKDITDISYCLIHIIKEYNNTMNIQVLDRCLATIVDILSWANWHVFSTVEFVTLLLNIINMRNNASINALKIISAMSERGMNPVQKVEFMLQKLDIINLMKQLFANIINDGITAHVYSPIEINFLTARNKTLAIVIHQIFETYVSFQRLGNEFARGSENTLGLINESISVISHLLIGCFKIYPLISVLPLVPSACDIVSYVRHANLEYDKTFTSIIIDLFTCTLKHASYPHWYNQQKGLDETEFDDCRAALISIIRNLFVSTPNTAIAELGKNIGYICTYRHQVLPSQSEIIITAVLVAIEAMKLNNDIFNVILPLFQTNTCMCCNRVSFILNELSQNTFVSNSIHELIVKISKAPAQITFIKPSLQYLLSNMSNTNPTQTSMLLKFVKNSINSFVDNFEATEPGSDSFTPSLIDSIKPFIGIQFVKLGCEINDITHSHLTIHYNEVYYEILSTIIFNKPSMAKNIYFYETLDYLSNIMSQISQSQEDYISLSFWLFRVLNAFSSLTKPFTFTNSGEIIVDVAKAIIKFSQMAVQLVDKYSMYFYIRSIYLAISRRLILVGKAECGIDAFNCIVQITKPLYNRLNIDTEEDKKFCTFTTYFFKNFPRDYFTKDYLSYTLLEHIKFVVPSMEIIKVNKSSELWRRQYDRILQFLNLLLTVTSSYTLDEIFDDFVLKGFDDDPDKFKSHYIRDKLLNFISDNSYNIVTVFTFLLLCCESYWADDLAPKLSLLSLQIMSNLVSDPEKNGYKLPLKLIFHTSASWILDGKKRTGDLEQKLLVEACKIIYKLAPLIDVRGDIGNEEFIKVINSYSTSNISDFTRKLVNLSL</sequence>
<keyword evidence="5 9" id="KW-0694">RNA-binding</keyword>
<evidence type="ECO:0000256" key="1">
    <source>
        <dbReference type="ARBA" id="ARBA00004496"/>
    </source>
</evidence>
<evidence type="ECO:0000259" key="10">
    <source>
        <dbReference type="Pfam" id="PF08389"/>
    </source>
</evidence>
<organism evidence="11 12">
    <name type="scientific">Babesia microti (strain RI)</name>
    <dbReference type="NCBI Taxonomy" id="1133968"/>
    <lineage>
        <taxon>Eukaryota</taxon>
        <taxon>Sar</taxon>
        <taxon>Alveolata</taxon>
        <taxon>Apicomplexa</taxon>
        <taxon>Aconoidasida</taxon>
        <taxon>Piroplasmida</taxon>
        <taxon>Babesiidae</taxon>
        <taxon>Babesia</taxon>
    </lineage>
</organism>
<reference evidence="11 12" key="3">
    <citation type="journal article" date="2016" name="Sci. Rep.">
        <title>Genome-wide diversity and gene expression profiling of Babesia microti isolates identify polymorphic genes that mediate host-pathogen interactions.</title>
        <authorList>
            <person name="Silva J.C."/>
            <person name="Cornillot E."/>
            <person name="McCracken C."/>
            <person name="Usmani-Brown S."/>
            <person name="Dwivedi A."/>
            <person name="Ifeonu O.O."/>
            <person name="Crabtree J."/>
            <person name="Gotia H.T."/>
            <person name="Virji A.Z."/>
            <person name="Reynes C."/>
            <person name="Colinge J."/>
            <person name="Kumar V."/>
            <person name="Lawres L."/>
            <person name="Pazzi J.E."/>
            <person name="Pablo J.V."/>
            <person name="Hung C."/>
            <person name="Brancato J."/>
            <person name="Kumari P."/>
            <person name="Orvis J."/>
            <person name="Tretina K."/>
            <person name="Chibucos M."/>
            <person name="Ott S."/>
            <person name="Sadzewicz L."/>
            <person name="Sengamalay N."/>
            <person name="Shetty A.C."/>
            <person name="Su Q."/>
            <person name="Tallon L."/>
            <person name="Fraser C.M."/>
            <person name="Frutos R."/>
            <person name="Molina D.M."/>
            <person name="Krause P.J."/>
            <person name="Ben Mamoun C."/>
        </authorList>
    </citation>
    <scope>NUCLEOTIDE SEQUENCE [LARGE SCALE GENOMIC DNA]</scope>
    <source>
        <strain evidence="11 12">RI</strain>
    </source>
</reference>
<protein>
    <recommendedName>
        <fullName evidence="2 9">Exportin-T</fullName>
    </recommendedName>
    <alternativeName>
        <fullName evidence="7 9">Exportin(tRNA)</fullName>
    </alternativeName>
    <alternativeName>
        <fullName evidence="8 9">tRNA exportin</fullName>
    </alternativeName>
</protein>
<dbReference type="InterPro" id="IPR040017">
    <property type="entry name" value="XPOT"/>
</dbReference>
<dbReference type="PANTHER" id="PTHR15952:SF11">
    <property type="entry name" value="EXPORTIN-T"/>
    <property type="match status" value="1"/>
</dbReference>
<dbReference type="InterPro" id="IPR013598">
    <property type="entry name" value="Exportin-1/Importin-b-like"/>
</dbReference>
<dbReference type="RefSeq" id="XP_021337552.1">
    <property type="nucleotide sequence ID" value="XM_021482969.1"/>
</dbReference>
<dbReference type="Gene3D" id="1.25.10.10">
    <property type="entry name" value="Leucine-rich Repeat Variant"/>
    <property type="match status" value="1"/>
</dbReference>
<dbReference type="EMBL" id="FO082871">
    <property type="protein sequence ID" value="SIO73455.1"/>
    <property type="molecule type" value="Genomic_DNA"/>
</dbReference>
<dbReference type="GO" id="GO:0005643">
    <property type="term" value="C:nuclear pore"/>
    <property type="evidence" value="ECO:0007669"/>
    <property type="project" value="TreeGrafter"/>
</dbReference>
<feature type="domain" description="Exportin-1/Importin-beta-like" evidence="10">
    <location>
        <begin position="98"/>
        <end position="248"/>
    </location>
</feature>
<name>A0A1N6LX57_BABMR</name>
<evidence type="ECO:0000256" key="9">
    <source>
        <dbReference type="RuleBase" id="RU366037"/>
    </source>
</evidence>
<keyword evidence="3 9" id="KW-0963">Cytoplasm</keyword>
<dbReference type="GeneID" id="24423712"/>
<evidence type="ECO:0000256" key="4">
    <source>
        <dbReference type="ARBA" id="ARBA00022555"/>
    </source>
</evidence>
<evidence type="ECO:0000313" key="11">
    <source>
        <dbReference type="EMBL" id="SIO73455.1"/>
    </source>
</evidence>
<keyword evidence="9" id="KW-0813">Transport</keyword>
<dbReference type="Proteomes" id="UP000002899">
    <property type="component" value="Chromosome I"/>
</dbReference>
<keyword evidence="12" id="KW-1185">Reference proteome</keyword>
<dbReference type="PANTHER" id="PTHR15952">
    <property type="entry name" value="EXPORTIN-T/LOS1"/>
    <property type="match status" value="1"/>
</dbReference>
<evidence type="ECO:0000256" key="3">
    <source>
        <dbReference type="ARBA" id="ARBA00022490"/>
    </source>
</evidence>
<evidence type="ECO:0000256" key="5">
    <source>
        <dbReference type="ARBA" id="ARBA00022884"/>
    </source>
</evidence>
<accession>A0A1N6LX57</accession>
<keyword evidence="4 9" id="KW-0820">tRNA-binding</keyword>
<dbReference type="VEuPathDB" id="PiroplasmaDB:BMR1_01G03185"/>
<reference evidence="11 12" key="1">
    <citation type="journal article" date="2012" name="Nucleic Acids Res.">
        <title>Sequencing of the smallest Apicomplexan genome from the human pathogen Babesia microti.</title>
        <authorList>
            <person name="Cornillot E."/>
            <person name="Hadj-Kaddour K."/>
            <person name="Dassouli A."/>
            <person name="Noel B."/>
            <person name="Ranwez V."/>
            <person name="Vacherie B."/>
            <person name="Augagneur Y."/>
            <person name="Bres V."/>
            <person name="Duclos A."/>
            <person name="Randazzo S."/>
            <person name="Carcy B."/>
            <person name="Debierre-Grockiego F."/>
            <person name="Delbecq S."/>
            <person name="Moubri-Menage K."/>
            <person name="Shams-Eldin H."/>
            <person name="Usmani-Brown S."/>
            <person name="Bringaud F."/>
            <person name="Wincker P."/>
            <person name="Vivares C.P."/>
            <person name="Schwarz R.T."/>
            <person name="Schetters T.P."/>
            <person name="Krause P.J."/>
            <person name="Gorenflot A."/>
            <person name="Berry V."/>
            <person name="Barbe V."/>
            <person name="Ben Mamoun C."/>
        </authorList>
    </citation>
    <scope>NUCLEOTIDE SEQUENCE [LARGE SCALE GENOMIC DNA]</scope>
    <source>
        <strain evidence="11 12">RI</strain>
    </source>
</reference>
<dbReference type="GO" id="GO:0000049">
    <property type="term" value="F:tRNA binding"/>
    <property type="evidence" value="ECO:0007669"/>
    <property type="project" value="UniProtKB-UniRule"/>
</dbReference>